<dbReference type="RefSeq" id="WP_073602827.1">
    <property type="nucleotide sequence ID" value="NZ_FQXZ01000010.1"/>
</dbReference>
<sequence length="162" mass="18812">MIAMQYKIILPADYPMEQIESRIRDKGHLLNDYPGLFFKAYLYSRKDSETYPAKVNSYAPFYVWRNHEAMQSFLESEGFKALCDQFARPAVNIWYTEGHVTMPLAHHCAAHISCRSARHDVQGTDFFQWKTIGADWLTGEEPEEHTDTGEVYQIGYIAYSDL</sequence>
<evidence type="ECO:0000313" key="2">
    <source>
        <dbReference type="Proteomes" id="UP000184608"/>
    </source>
</evidence>
<evidence type="ECO:0008006" key="3">
    <source>
        <dbReference type="Google" id="ProtNLM"/>
    </source>
</evidence>
<gene>
    <name evidence="1" type="ORF">VA7868_01060</name>
</gene>
<evidence type="ECO:0000313" key="1">
    <source>
        <dbReference type="EMBL" id="SHH96720.1"/>
    </source>
</evidence>
<keyword evidence="2" id="KW-1185">Reference proteome</keyword>
<dbReference type="InterPro" id="IPR032349">
    <property type="entry name" value="DUF4865"/>
</dbReference>
<dbReference type="Pfam" id="PF16157">
    <property type="entry name" value="DUF4865"/>
    <property type="match status" value="1"/>
</dbReference>
<dbReference type="Proteomes" id="UP000184608">
    <property type="component" value="Unassembled WGS sequence"/>
</dbReference>
<protein>
    <recommendedName>
        <fullName evidence="3">DUF4865 domain-containing protein</fullName>
    </recommendedName>
</protein>
<reference evidence="1 2" key="1">
    <citation type="submission" date="2016-11" db="EMBL/GenBank/DDBJ databases">
        <authorList>
            <person name="Jaros S."/>
            <person name="Januszkiewicz K."/>
            <person name="Wedrychowicz H."/>
        </authorList>
    </citation>
    <scope>NUCLEOTIDE SEQUENCE [LARGE SCALE GENOMIC DNA]</scope>
    <source>
        <strain evidence="1 2">CECT 7868</strain>
    </source>
</reference>
<dbReference type="OrthoDB" id="2065010at2"/>
<dbReference type="EMBL" id="FQXZ01000010">
    <property type="protein sequence ID" value="SHH96720.1"/>
    <property type="molecule type" value="Genomic_DNA"/>
</dbReference>
<name>A0A1M5XA65_9VIBR</name>
<accession>A0A1M5XA65</accession>
<organism evidence="1 2">
    <name type="scientific">Vibrio aerogenes CECT 7868</name>
    <dbReference type="NCBI Taxonomy" id="1216006"/>
    <lineage>
        <taxon>Bacteria</taxon>
        <taxon>Pseudomonadati</taxon>
        <taxon>Pseudomonadota</taxon>
        <taxon>Gammaproteobacteria</taxon>
        <taxon>Vibrionales</taxon>
        <taxon>Vibrionaceae</taxon>
        <taxon>Vibrio</taxon>
    </lineage>
</organism>
<dbReference type="STRING" id="1216006.VA7868_01060"/>
<proteinExistence type="predicted"/>
<dbReference type="AlphaFoldDB" id="A0A1M5XA65"/>